<dbReference type="Pfam" id="PF13946">
    <property type="entry name" value="DUF4214"/>
    <property type="match status" value="2"/>
</dbReference>
<evidence type="ECO:0000259" key="1">
    <source>
        <dbReference type="Pfam" id="PF13946"/>
    </source>
</evidence>
<proteinExistence type="predicted"/>
<dbReference type="Proteomes" id="UP001432180">
    <property type="component" value="Chromosome"/>
</dbReference>
<evidence type="ECO:0000313" key="3">
    <source>
        <dbReference type="Proteomes" id="UP001432180"/>
    </source>
</evidence>
<dbReference type="Gene3D" id="1.10.3130.20">
    <property type="entry name" value="Phycobilisome linker domain"/>
    <property type="match status" value="1"/>
</dbReference>
<dbReference type="InterPro" id="IPR025282">
    <property type="entry name" value="DUF4214"/>
</dbReference>
<accession>A0ABZ0SJJ5</accession>
<name>A0ABZ0SJJ5_9GAMM</name>
<gene>
    <name evidence="2" type="ORF">Thiowin_04690</name>
</gene>
<protein>
    <recommendedName>
        <fullName evidence="1">DUF4214 domain-containing protein</fullName>
    </recommendedName>
</protein>
<dbReference type="InterPro" id="IPR038255">
    <property type="entry name" value="PBS_linker_sf"/>
</dbReference>
<sequence length="165" mass="17350">MGSTIQIAEAFLQSSEFVDQQGALTSTSLVETLFGAMLQRASSETELSTWSQALESGTSAGALLLDLAQQPEYLALQEDSLLLNSLYLSTLDRAPDDAGLAWWQSQLTQSDDNLGAIAGFITSREYQQRFVPAASDSPASGFDDGAALGLLGQSEPADLGGVLLG</sequence>
<evidence type="ECO:0000313" key="2">
    <source>
        <dbReference type="EMBL" id="WPL19555.1"/>
    </source>
</evidence>
<reference evidence="2 3" key="1">
    <citation type="journal article" date="2023" name="Microorganisms">
        <title>Thiorhodovibrio frisius and Trv. litoralis spp. nov., Two Novel Members from a Clade of Fastidious Purple Sulfur Bacteria That Exhibit Unique Red-Shifted Light-Harvesting Capabilities.</title>
        <authorList>
            <person name="Methner A."/>
            <person name="Kuzyk S.B."/>
            <person name="Petersen J."/>
            <person name="Bauer S."/>
            <person name="Brinkmann H."/>
            <person name="Sichau K."/>
            <person name="Wanner G."/>
            <person name="Wolf J."/>
            <person name="Neumann-Schaal M."/>
            <person name="Henke P."/>
            <person name="Tank M."/>
            <person name="Sproer C."/>
            <person name="Bunk B."/>
            <person name="Overmann J."/>
        </authorList>
    </citation>
    <scope>NUCLEOTIDE SEQUENCE [LARGE SCALE GENOMIC DNA]</scope>
    <source>
        <strain evidence="2 3">DSM 6702</strain>
    </source>
</reference>
<feature type="domain" description="DUF4214" evidence="1">
    <location>
        <begin position="8"/>
        <end position="75"/>
    </location>
</feature>
<organism evidence="2 3">
    <name type="scientific">Thiorhodovibrio winogradskyi</name>
    <dbReference type="NCBI Taxonomy" id="77007"/>
    <lineage>
        <taxon>Bacteria</taxon>
        <taxon>Pseudomonadati</taxon>
        <taxon>Pseudomonadota</taxon>
        <taxon>Gammaproteobacteria</taxon>
        <taxon>Chromatiales</taxon>
        <taxon>Chromatiaceae</taxon>
        <taxon>Thiorhodovibrio</taxon>
    </lineage>
</organism>
<dbReference type="EMBL" id="CP121472">
    <property type="protein sequence ID" value="WPL19555.1"/>
    <property type="molecule type" value="Genomic_DNA"/>
</dbReference>
<feature type="domain" description="DUF4214" evidence="1">
    <location>
        <begin position="83"/>
        <end position="130"/>
    </location>
</feature>
<dbReference type="RefSeq" id="WP_328985297.1">
    <property type="nucleotide sequence ID" value="NZ_CP121472.1"/>
</dbReference>
<keyword evidence="3" id="KW-1185">Reference proteome</keyword>